<accession>A0AAV5S880</accession>
<sequence>MSSENADEMTLATLPAEIKRLVIREVEQGSKGKLRFVRFTIDVIPKLQSVSIRQQRALRDAYASDSYHEISEISENVSNISKGSEETRIALCGQFMHRLGRFYEIKVLKLLFTKLFPNAFDDLMWIVGDVPVRN</sequence>
<dbReference type="Proteomes" id="UP001432027">
    <property type="component" value="Unassembled WGS sequence"/>
</dbReference>
<evidence type="ECO:0000313" key="1">
    <source>
        <dbReference type="EMBL" id="GMS78725.1"/>
    </source>
</evidence>
<dbReference type="EMBL" id="BTSX01000001">
    <property type="protein sequence ID" value="GMS78725.1"/>
    <property type="molecule type" value="Genomic_DNA"/>
</dbReference>
<feature type="non-terminal residue" evidence="1">
    <location>
        <position position="134"/>
    </location>
</feature>
<comment type="caution">
    <text evidence="1">The sequence shown here is derived from an EMBL/GenBank/DDBJ whole genome shotgun (WGS) entry which is preliminary data.</text>
</comment>
<evidence type="ECO:0008006" key="3">
    <source>
        <dbReference type="Google" id="ProtNLM"/>
    </source>
</evidence>
<gene>
    <name evidence="1" type="ORF">PENTCL1PPCAC_900</name>
</gene>
<dbReference type="AlphaFoldDB" id="A0AAV5S880"/>
<protein>
    <recommendedName>
        <fullName evidence="3">Ribosomal protein</fullName>
    </recommendedName>
</protein>
<keyword evidence="2" id="KW-1185">Reference proteome</keyword>
<proteinExistence type="predicted"/>
<evidence type="ECO:0000313" key="2">
    <source>
        <dbReference type="Proteomes" id="UP001432027"/>
    </source>
</evidence>
<name>A0AAV5S880_9BILA</name>
<reference evidence="1" key="1">
    <citation type="submission" date="2023-10" db="EMBL/GenBank/DDBJ databases">
        <title>Genome assembly of Pristionchus species.</title>
        <authorList>
            <person name="Yoshida K."/>
            <person name="Sommer R.J."/>
        </authorList>
    </citation>
    <scope>NUCLEOTIDE SEQUENCE</scope>
    <source>
        <strain evidence="1">RS0144</strain>
    </source>
</reference>
<organism evidence="1 2">
    <name type="scientific">Pristionchus entomophagus</name>
    <dbReference type="NCBI Taxonomy" id="358040"/>
    <lineage>
        <taxon>Eukaryota</taxon>
        <taxon>Metazoa</taxon>
        <taxon>Ecdysozoa</taxon>
        <taxon>Nematoda</taxon>
        <taxon>Chromadorea</taxon>
        <taxon>Rhabditida</taxon>
        <taxon>Rhabditina</taxon>
        <taxon>Diplogasteromorpha</taxon>
        <taxon>Diplogasteroidea</taxon>
        <taxon>Neodiplogasteridae</taxon>
        <taxon>Pristionchus</taxon>
    </lineage>
</organism>